<reference evidence="1 2" key="1">
    <citation type="journal article" date="2016" name="Nat. Commun.">
        <title>Thousands of microbial genomes shed light on interconnected biogeochemical processes in an aquifer system.</title>
        <authorList>
            <person name="Anantharaman K."/>
            <person name="Brown C.T."/>
            <person name="Hug L.A."/>
            <person name="Sharon I."/>
            <person name="Castelle C.J."/>
            <person name="Probst A.J."/>
            <person name="Thomas B.C."/>
            <person name="Singh A."/>
            <person name="Wilkins M.J."/>
            <person name="Karaoz U."/>
            <person name="Brodie E.L."/>
            <person name="Williams K.H."/>
            <person name="Hubbard S.S."/>
            <person name="Banfield J.F."/>
        </authorList>
    </citation>
    <scope>NUCLEOTIDE SEQUENCE [LARGE SCALE GENOMIC DNA]</scope>
</reference>
<dbReference type="InterPro" id="IPR027417">
    <property type="entry name" value="P-loop_NTPase"/>
</dbReference>
<dbReference type="Gene3D" id="3.40.50.300">
    <property type="entry name" value="P-loop containing nucleotide triphosphate hydrolases"/>
    <property type="match status" value="1"/>
</dbReference>
<dbReference type="EMBL" id="MFZG01000019">
    <property type="protein sequence ID" value="OGK16672.1"/>
    <property type="molecule type" value="Genomic_DNA"/>
</dbReference>
<dbReference type="AlphaFoldDB" id="A0A1F7GDI4"/>
<dbReference type="Proteomes" id="UP000177208">
    <property type="component" value="Unassembled WGS sequence"/>
</dbReference>
<comment type="caution">
    <text evidence="1">The sequence shown here is derived from an EMBL/GenBank/DDBJ whole genome shotgun (WGS) entry which is preliminary data.</text>
</comment>
<evidence type="ECO:0000313" key="1">
    <source>
        <dbReference type="EMBL" id="OGK16672.1"/>
    </source>
</evidence>
<organism evidence="1 2">
    <name type="scientific">Candidatus Roizmanbacteria bacterium RIFCSPHIGHO2_01_FULL_39_12c</name>
    <dbReference type="NCBI Taxonomy" id="1802031"/>
    <lineage>
        <taxon>Bacteria</taxon>
        <taxon>Candidatus Roizmaniibacteriota</taxon>
    </lineage>
</organism>
<accession>A0A1F7GDI4</accession>
<proteinExistence type="predicted"/>
<gene>
    <name evidence="1" type="ORF">A2774_00015</name>
</gene>
<name>A0A1F7GDI4_9BACT</name>
<protein>
    <submittedName>
        <fullName evidence="1">Uncharacterized protein</fullName>
    </submittedName>
</protein>
<sequence length="116" mass="13596">MVVVNRGFDVNHIYLSVPENKSLNQTQVRFENDQQAGQSRIDDTDLLMRARLMRFRRNTIPMLKELQKEHRLNLIRADRPINEIHNEIKKLLIPGTRHIESISQQTVGRLGISKEL</sequence>
<evidence type="ECO:0000313" key="2">
    <source>
        <dbReference type="Proteomes" id="UP000177208"/>
    </source>
</evidence>